<dbReference type="InterPro" id="IPR017850">
    <property type="entry name" value="Alkaline_phosphatase_core_sf"/>
</dbReference>
<protein>
    <submittedName>
        <fullName evidence="3">Alkaline phosphatase</fullName>
    </submittedName>
</protein>
<dbReference type="PANTHER" id="PTHR11596:SF5">
    <property type="entry name" value="ALKALINE PHOSPHATASE"/>
    <property type="match status" value="1"/>
</dbReference>
<dbReference type="SUPFAM" id="SSF53649">
    <property type="entry name" value="Alkaline phosphatase-like"/>
    <property type="match status" value="1"/>
</dbReference>
<evidence type="ECO:0000256" key="1">
    <source>
        <dbReference type="ARBA" id="ARBA00022553"/>
    </source>
</evidence>
<dbReference type="InterPro" id="IPR001952">
    <property type="entry name" value="Alkaline_phosphatase"/>
</dbReference>
<dbReference type="RefSeq" id="WP_195514932.1">
    <property type="nucleotide sequence ID" value="NZ_JACJLL010000001.1"/>
</dbReference>
<reference evidence="3 4" key="1">
    <citation type="journal article" date="2021" name="Sci. Rep.">
        <title>The distribution of antibiotic resistance genes in chicken gut microbiota commensals.</title>
        <authorList>
            <person name="Juricova H."/>
            <person name="Matiasovicova J."/>
            <person name="Kubasova T."/>
            <person name="Cejkova D."/>
            <person name="Rychlik I."/>
        </authorList>
    </citation>
    <scope>NUCLEOTIDE SEQUENCE [LARGE SCALE GENOMIC DNA]</scope>
    <source>
        <strain evidence="3 4">An435</strain>
    </source>
</reference>
<comment type="caution">
    <text evidence="3">The sequence shown here is derived from an EMBL/GenBank/DDBJ whole genome shotgun (WGS) entry which is preliminary data.</text>
</comment>
<dbReference type="Proteomes" id="UP000767334">
    <property type="component" value="Unassembled WGS sequence"/>
</dbReference>
<evidence type="ECO:0000313" key="3">
    <source>
        <dbReference type="EMBL" id="MBM6817784.1"/>
    </source>
</evidence>
<dbReference type="PRINTS" id="PR00113">
    <property type="entry name" value="ALKPHPHTASE"/>
</dbReference>
<name>A0ABS2FBN1_9CLOT</name>
<dbReference type="Gene3D" id="3.40.720.10">
    <property type="entry name" value="Alkaline Phosphatase, subunit A"/>
    <property type="match status" value="1"/>
</dbReference>
<dbReference type="EMBL" id="JACJLL010000001">
    <property type="protein sequence ID" value="MBM6817784.1"/>
    <property type="molecule type" value="Genomic_DNA"/>
</dbReference>
<evidence type="ECO:0000256" key="2">
    <source>
        <dbReference type="RuleBase" id="RU003946"/>
    </source>
</evidence>
<dbReference type="CDD" id="cd16012">
    <property type="entry name" value="ALP"/>
    <property type="match status" value="1"/>
</dbReference>
<proteinExistence type="inferred from homology"/>
<keyword evidence="1" id="KW-0597">Phosphoprotein</keyword>
<dbReference type="SMART" id="SM00098">
    <property type="entry name" value="alkPPc"/>
    <property type="match status" value="1"/>
</dbReference>
<sequence length="607" mass="66819">MSKRIRGIIAAFLVVAGVTTNIHSSKSDVAYANERGKTKNVIMLIADGMSTEAITLARHTKGDSLAMDEISVGSVITSWANGPITDSAPGGTVYAAGEKTNNKYIGTSVNDTPMASILEGAESVGKATGIVATSEITHATPGDFTAHTNNRKYYNQILQQQINQDMEVVLGGGFNKPSGFSSEVSTDEFESYYEEQVNNIKEEGFDFITTKDQLTSYDGDKLWGSFADADLKYDFDRQSDNDNVQPSLAEMTNKAIEVLNKDEDGFFLMVEGSKVDWAAHANNTVGIVSDILAFDEAVKAAIEFAKTDGNTVVVVTTDHGNSGITIGSSYYNENIESYDKATYENTTDLLKNATITEERFNEIASGKSNDEIKAIAKKYYGIDLNDEELAIVKGEQGEGRQVGIREVIARRVGIGYTTGGHTGEQIYLGVYAPSDVELLEGVVDNTEVNKYMQRVLFGEEILSSYTKEIYQDGEVILNKIEGTKASIDETIKYSPKLTIERLGNVIEVDLYTNNYRINGEEKELKTVVPYINGKYFIPQELIDIVLNLKENTNSKDIEEKVEENIVDIIEEVITDINSEEVNEIQEETAVYNQDTIKEDIEEVGGEN</sequence>
<organism evidence="3 4">
    <name type="scientific">Clostridium saudiense</name>
    <dbReference type="NCBI Taxonomy" id="1414720"/>
    <lineage>
        <taxon>Bacteria</taxon>
        <taxon>Bacillati</taxon>
        <taxon>Bacillota</taxon>
        <taxon>Clostridia</taxon>
        <taxon>Eubacteriales</taxon>
        <taxon>Clostridiaceae</taxon>
        <taxon>Clostridium</taxon>
    </lineage>
</organism>
<keyword evidence="4" id="KW-1185">Reference proteome</keyword>
<dbReference type="Gene3D" id="1.10.60.40">
    <property type="match status" value="1"/>
</dbReference>
<evidence type="ECO:0000313" key="4">
    <source>
        <dbReference type="Proteomes" id="UP000767334"/>
    </source>
</evidence>
<dbReference type="PANTHER" id="PTHR11596">
    <property type="entry name" value="ALKALINE PHOSPHATASE"/>
    <property type="match status" value="1"/>
</dbReference>
<comment type="similarity">
    <text evidence="2">Belongs to the alkaline phosphatase family.</text>
</comment>
<dbReference type="Pfam" id="PF00245">
    <property type="entry name" value="Alk_phosphatase"/>
    <property type="match status" value="1"/>
</dbReference>
<gene>
    <name evidence="3" type="ORF">H6A19_00270</name>
</gene>
<accession>A0ABS2FBN1</accession>